<name>A0A0H2VFA2_ECOL6</name>
<feature type="region of interest" description="Disordered" evidence="1">
    <location>
        <begin position="24"/>
        <end position="51"/>
    </location>
</feature>
<organism evidence="2 3">
    <name type="scientific">Escherichia coli O6:H1 (strain CFT073 / ATCC 700928 / UPEC)</name>
    <dbReference type="NCBI Taxonomy" id="199310"/>
    <lineage>
        <taxon>Bacteria</taxon>
        <taxon>Pseudomonadati</taxon>
        <taxon>Pseudomonadota</taxon>
        <taxon>Gammaproteobacteria</taxon>
        <taxon>Enterobacterales</taxon>
        <taxon>Enterobacteriaceae</taxon>
        <taxon>Escherichia</taxon>
    </lineage>
</organism>
<dbReference type="HOGENOM" id="CLU_214811_0_0_6"/>
<protein>
    <submittedName>
        <fullName evidence="2">Uncharacterized protein</fullName>
    </submittedName>
</protein>
<dbReference type="EMBL" id="AE014075">
    <property type="protein sequence ID" value="AAN83153.1"/>
    <property type="molecule type" value="Genomic_DNA"/>
</dbReference>
<accession>A0A0H2VFA2</accession>
<evidence type="ECO:0000313" key="2">
    <source>
        <dbReference type="EMBL" id="AAN83153.1"/>
    </source>
</evidence>
<keyword evidence="3" id="KW-1185">Reference proteome</keyword>
<reference evidence="2 3" key="1">
    <citation type="journal article" date="2002" name="Proc. Natl. Acad. Sci. U.S.A.">
        <title>Extensive mosaic structure revealed by the complete genome sequence of uropathogenic Escherichia coli.</title>
        <authorList>
            <person name="Welch R.A."/>
            <person name="Burland V."/>
            <person name="Plunkett G.III."/>
            <person name="Redford P."/>
            <person name="Roesch P."/>
            <person name="Rasko D."/>
            <person name="Buckles E.L."/>
            <person name="Liou S.R."/>
            <person name="Boutin A."/>
            <person name="Hackett J."/>
            <person name="Stroud D."/>
            <person name="Mayhew G.F."/>
            <person name="Rose D.J."/>
            <person name="Zhou S."/>
            <person name="Schwartz D.C."/>
            <person name="Perna N.T."/>
            <person name="Mobley H.L."/>
            <person name="Donnenberg M.S."/>
            <person name="Blattner F.R."/>
        </authorList>
    </citation>
    <scope>NUCLEOTIDE SEQUENCE [LARGE SCALE GENOMIC DNA]</scope>
    <source>
        <strain evidence="3">CFT073 / ATCC 700928 / UPEC</strain>
    </source>
</reference>
<dbReference type="Proteomes" id="UP000001410">
    <property type="component" value="Chromosome"/>
</dbReference>
<gene>
    <name evidence="2" type="ordered locus">c4720</name>
</gene>
<dbReference type="AlphaFoldDB" id="A0A0H2VFA2"/>
<feature type="compositionally biased region" description="Polar residues" evidence="1">
    <location>
        <begin position="27"/>
        <end position="43"/>
    </location>
</feature>
<evidence type="ECO:0000256" key="1">
    <source>
        <dbReference type="SAM" id="MobiDB-lite"/>
    </source>
</evidence>
<evidence type="ECO:0000313" key="3">
    <source>
        <dbReference type="Proteomes" id="UP000001410"/>
    </source>
</evidence>
<sequence>MRAVAVDGVSAALAMRGRAAATATTRSLGENENSMQNAPVSCRQNDDVIKH</sequence>
<dbReference type="KEGG" id="ecc:c4720"/>
<proteinExistence type="predicted"/>